<name>Q5Z5Z1_ORYSJ</name>
<proteinExistence type="predicted"/>
<organism evidence="1 2">
    <name type="scientific">Oryza sativa subsp. japonica</name>
    <name type="common">Rice</name>
    <dbReference type="NCBI Taxonomy" id="39947"/>
    <lineage>
        <taxon>Eukaryota</taxon>
        <taxon>Viridiplantae</taxon>
        <taxon>Streptophyta</taxon>
        <taxon>Embryophyta</taxon>
        <taxon>Tracheophyta</taxon>
        <taxon>Spermatophyta</taxon>
        <taxon>Magnoliopsida</taxon>
        <taxon>Liliopsida</taxon>
        <taxon>Poales</taxon>
        <taxon>Poaceae</taxon>
        <taxon>BOP clade</taxon>
        <taxon>Oryzoideae</taxon>
        <taxon>Oryzeae</taxon>
        <taxon>Oryzinae</taxon>
        <taxon>Oryza</taxon>
        <taxon>Oryza sativa</taxon>
    </lineage>
</organism>
<dbReference type="Proteomes" id="UP000000763">
    <property type="component" value="Chromosome 6"/>
</dbReference>
<sequence length="128" mass="14011">MAGVDREWLYSMAHALALDTWTWPREDVPGLGLIDGGVDLSYGGEANLQRTPGLSVLGLEQFGMGDRPGNSFRVHTSEDKLSDVSGPGLGEAGRYRILWNYIRAYNKCDHMGPQAGTLQNPLELHPSI</sequence>
<reference evidence="2" key="2">
    <citation type="journal article" date="2008" name="Nucleic Acids Res.">
        <title>The rice annotation project database (RAP-DB): 2008 update.</title>
        <authorList>
            <consortium name="The rice annotation project (RAP)"/>
        </authorList>
    </citation>
    <scope>GENOME REANNOTATION</scope>
    <source>
        <strain evidence="2">cv. Nipponbare</strain>
    </source>
</reference>
<evidence type="ECO:0000313" key="2">
    <source>
        <dbReference type="Proteomes" id="UP000000763"/>
    </source>
</evidence>
<reference evidence="2" key="1">
    <citation type="journal article" date="2005" name="Nature">
        <title>The map-based sequence of the rice genome.</title>
        <authorList>
            <consortium name="International rice genome sequencing project (IRGSP)"/>
            <person name="Matsumoto T."/>
            <person name="Wu J."/>
            <person name="Kanamori H."/>
            <person name="Katayose Y."/>
            <person name="Fujisawa M."/>
            <person name="Namiki N."/>
            <person name="Mizuno H."/>
            <person name="Yamamoto K."/>
            <person name="Antonio B.A."/>
            <person name="Baba T."/>
            <person name="Sakata K."/>
            <person name="Nagamura Y."/>
            <person name="Aoki H."/>
            <person name="Arikawa K."/>
            <person name="Arita K."/>
            <person name="Bito T."/>
            <person name="Chiden Y."/>
            <person name="Fujitsuka N."/>
            <person name="Fukunaka R."/>
            <person name="Hamada M."/>
            <person name="Harada C."/>
            <person name="Hayashi A."/>
            <person name="Hijishita S."/>
            <person name="Honda M."/>
            <person name="Hosokawa S."/>
            <person name="Ichikawa Y."/>
            <person name="Idonuma A."/>
            <person name="Iijima M."/>
            <person name="Ikeda M."/>
            <person name="Ikeno M."/>
            <person name="Ito K."/>
            <person name="Ito S."/>
            <person name="Ito T."/>
            <person name="Ito Y."/>
            <person name="Ito Y."/>
            <person name="Iwabuchi A."/>
            <person name="Kamiya K."/>
            <person name="Karasawa W."/>
            <person name="Kurita K."/>
            <person name="Katagiri S."/>
            <person name="Kikuta A."/>
            <person name="Kobayashi H."/>
            <person name="Kobayashi N."/>
            <person name="Machita K."/>
            <person name="Maehara T."/>
            <person name="Masukawa M."/>
            <person name="Mizubayashi T."/>
            <person name="Mukai Y."/>
            <person name="Nagasaki H."/>
            <person name="Nagata Y."/>
            <person name="Naito S."/>
            <person name="Nakashima M."/>
            <person name="Nakama Y."/>
            <person name="Nakamichi Y."/>
            <person name="Nakamura M."/>
            <person name="Meguro A."/>
            <person name="Negishi M."/>
            <person name="Ohta I."/>
            <person name="Ohta T."/>
            <person name="Okamoto M."/>
            <person name="Ono N."/>
            <person name="Saji S."/>
            <person name="Sakaguchi M."/>
            <person name="Sakai K."/>
            <person name="Shibata M."/>
            <person name="Shimokawa T."/>
            <person name="Song J."/>
            <person name="Takazaki Y."/>
            <person name="Terasawa K."/>
            <person name="Tsugane M."/>
            <person name="Tsuji K."/>
            <person name="Ueda S."/>
            <person name="Waki K."/>
            <person name="Yamagata H."/>
            <person name="Yamamoto M."/>
            <person name="Yamamoto S."/>
            <person name="Yamane H."/>
            <person name="Yoshiki S."/>
            <person name="Yoshihara R."/>
            <person name="Yukawa K."/>
            <person name="Zhong H."/>
            <person name="Yano M."/>
            <person name="Yuan Q."/>
            <person name="Ouyang S."/>
            <person name="Liu J."/>
            <person name="Jones K.M."/>
            <person name="Gansberger K."/>
            <person name="Moffat K."/>
            <person name="Hill J."/>
            <person name="Bera J."/>
            <person name="Fadrosh D."/>
            <person name="Jin S."/>
            <person name="Johri S."/>
            <person name="Kim M."/>
            <person name="Overton L."/>
            <person name="Reardon M."/>
            <person name="Tsitrin T."/>
            <person name="Vuong H."/>
            <person name="Weaver B."/>
            <person name="Ciecko A."/>
            <person name="Tallon L."/>
            <person name="Jackson J."/>
            <person name="Pai G."/>
            <person name="Aken S.V."/>
            <person name="Utterback T."/>
            <person name="Reidmuller S."/>
            <person name="Feldblyum T."/>
            <person name="Hsiao J."/>
            <person name="Zismann V."/>
            <person name="Iobst S."/>
            <person name="de Vazeille A.R."/>
            <person name="Buell C.R."/>
            <person name="Ying K."/>
            <person name="Li Y."/>
            <person name="Lu T."/>
            <person name="Huang Y."/>
            <person name="Zhao Q."/>
            <person name="Feng Q."/>
            <person name="Zhang L."/>
            <person name="Zhu J."/>
            <person name="Weng Q."/>
            <person name="Mu J."/>
            <person name="Lu Y."/>
            <person name="Fan D."/>
            <person name="Liu Y."/>
            <person name="Guan J."/>
            <person name="Zhang Y."/>
            <person name="Yu S."/>
            <person name="Liu X."/>
            <person name="Zhang Y."/>
            <person name="Hong G."/>
            <person name="Han B."/>
            <person name="Choisne N."/>
            <person name="Demange N."/>
            <person name="Orjeda G."/>
            <person name="Samain S."/>
            <person name="Cattolico L."/>
            <person name="Pelletier E."/>
            <person name="Couloux A."/>
            <person name="Segurens B."/>
            <person name="Wincker P."/>
            <person name="D'Hont A."/>
            <person name="Scarpelli C."/>
            <person name="Weissenbach J."/>
            <person name="Salanoubat M."/>
            <person name="Quetier F."/>
            <person name="Yu Y."/>
            <person name="Kim H.R."/>
            <person name="Rambo T."/>
            <person name="Currie J."/>
            <person name="Collura K."/>
            <person name="Luo M."/>
            <person name="Yang T."/>
            <person name="Ammiraju J.S.S."/>
            <person name="Engler F."/>
            <person name="Soderlund C."/>
            <person name="Wing R.A."/>
            <person name="Palmer L.E."/>
            <person name="de la Bastide M."/>
            <person name="Spiegel L."/>
            <person name="Nascimento L."/>
            <person name="Zutavern T."/>
            <person name="O'Shaughnessy A."/>
            <person name="Dike S."/>
            <person name="Dedhia N."/>
            <person name="Preston R."/>
            <person name="Balija V."/>
            <person name="McCombie W.R."/>
            <person name="Chow T."/>
            <person name="Chen H."/>
            <person name="Chung M."/>
            <person name="Chen C."/>
            <person name="Shaw J."/>
            <person name="Wu H."/>
            <person name="Hsiao K."/>
            <person name="Chao Y."/>
            <person name="Chu M."/>
            <person name="Cheng C."/>
            <person name="Hour A."/>
            <person name="Lee P."/>
            <person name="Lin S."/>
            <person name="Lin Y."/>
            <person name="Liou J."/>
            <person name="Liu S."/>
            <person name="Hsing Y."/>
            <person name="Raghuvanshi S."/>
            <person name="Mohanty A."/>
            <person name="Bharti A.K."/>
            <person name="Gaur A."/>
            <person name="Gupta V."/>
            <person name="Kumar D."/>
            <person name="Ravi V."/>
            <person name="Vij S."/>
            <person name="Kapur A."/>
            <person name="Khurana P."/>
            <person name="Khurana P."/>
            <person name="Khurana J.P."/>
            <person name="Tyagi A.K."/>
            <person name="Gaikwad K."/>
            <person name="Singh A."/>
            <person name="Dalal V."/>
            <person name="Srivastava S."/>
            <person name="Dixit A."/>
            <person name="Pal A.K."/>
            <person name="Ghazi I.A."/>
            <person name="Yadav M."/>
            <person name="Pandit A."/>
            <person name="Bhargava A."/>
            <person name="Sureshbabu K."/>
            <person name="Batra K."/>
            <person name="Sharma T.R."/>
            <person name="Mohapatra T."/>
            <person name="Singh N.K."/>
            <person name="Messing J."/>
            <person name="Nelson A.B."/>
            <person name="Fuks G."/>
            <person name="Kavchok S."/>
            <person name="Keizer G."/>
            <person name="Linton E."/>
            <person name="Llaca V."/>
            <person name="Song R."/>
            <person name="Tanyolac B."/>
            <person name="Young S."/>
            <person name="Ho-Il K."/>
            <person name="Hahn J.H."/>
            <person name="Sangsakoo G."/>
            <person name="Vanavichit A."/>
            <person name="de Mattos Luiz.A.T."/>
            <person name="Zimmer P.D."/>
            <person name="Malone G."/>
            <person name="Dellagostin O."/>
            <person name="de Oliveira A.C."/>
            <person name="Bevan M."/>
            <person name="Bancroft I."/>
            <person name="Minx P."/>
            <person name="Cordum H."/>
            <person name="Wilson R."/>
            <person name="Cheng Z."/>
            <person name="Jin W."/>
            <person name="Jiang J."/>
            <person name="Leong S.A."/>
            <person name="Iwama H."/>
            <person name="Gojobori T."/>
            <person name="Itoh T."/>
            <person name="Niimura Y."/>
            <person name="Fujii Y."/>
            <person name="Habara T."/>
            <person name="Sakai H."/>
            <person name="Sato Y."/>
            <person name="Wilson G."/>
            <person name="Kumar K."/>
            <person name="McCouch S."/>
            <person name="Juretic N."/>
            <person name="Hoen D."/>
            <person name="Wright S."/>
            <person name="Bruskiewich R."/>
            <person name="Bureau T."/>
            <person name="Miyao A."/>
            <person name="Hirochika H."/>
            <person name="Nishikawa T."/>
            <person name="Kadowaki K."/>
            <person name="Sugiura M."/>
            <person name="Burr B."/>
            <person name="Sasaki T."/>
        </authorList>
    </citation>
    <scope>NUCLEOTIDE SEQUENCE [LARGE SCALE GENOMIC DNA]</scope>
    <source>
        <strain evidence="2">cv. Nipponbare</strain>
    </source>
</reference>
<dbReference type="AlphaFoldDB" id="Q5Z5Z1"/>
<gene>
    <name evidence="1" type="primary">P0612G07.30</name>
</gene>
<dbReference type="EMBL" id="AP005461">
    <property type="protein sequence ID" value="BAD61965.1"/>
    <property type="molecule type" value="Genomic_DNA"/>
</dbReference>
<protein>
    <submittedName>
        <fullName evidence="1">Uncharacterized protein</fullName>
    </submittedName>
</protein>
<accession>Q5Z5Z1</accession>
<evidence type="ECO:0000313" key="1">
    <source>
        <dbReference type="EMBL" id="BAD61965.1"/>
    </source>
</evidence>